<dbReference type="AlphaFoldDB" id="A0A9P0MT71"/>
<dbReference type="Gene3D" id="3.60.21.10">
    <property type="match status" value="1"/>
</dbReference>
<dbReference type="InterPro" id="IPR004843">
    <property type="entry name" value="Calcineurin-like_PHP"/>
</dbReference>
<dbReference type="GO" id="GO:0006506">
    <property type="term" value="P:GPI anchor biosynthetic process"/>
    <property type="evidence" value="ECO:0007669"/>
    <property type="project" value="InterPro"/>
</dbReference>
<dbReference type="PANTHER" id="PTHR13315:SF4">
    <property type="entry name" value="METALLOPHOSPHOESTERASE, ISOFORM E"/>
    <property type="match status" value="1"/>
</dbReference>
<evidence type="ECO:0000313" key="7">
    <source>
        <dbReference type="EMBL" id="CAH1404124.1"/>
    </source>
</evidence>
<dbReference type="InterPro" id="IPR029052">
    <property type="entry name" value="Metallo-depent_PP-like"/>
</dbReference>
<gene>
    <name evidence="7" type="ORF">NEZAVI_LOCUS12590</name>
</gene>
<dbReference type="PANTHER" id="PTHR13315">
    <property type="entry name" value="METALLO PHOSPHOESTERASE RELATED"/>
    <property type="match status" value="1"/>
</dbReference>
<organism evidence="7 8">
    <name type="scientific">Nezara viridula</name>
    <name type="common">Southern green stink bug</name>
    <name type="synonym">Cimex viridulus</name>
    <dbReference type="NCBI Taxonomy" id="85310"/>
    <lineage>
        <taxon>Eukaryota</taxon>
        <taxon>Metazoa</taxon>
        <taxon>Ecdysozoa</taxon>
        <taxon>Arthropoda</taxon>
        <taxon>Hexapoda</taxon>
        <taxon>Insecta</taxon>
        <taxon>Pterygota</taxon>
        <taxon>Neoptera</taxon>
        <taxon>Paraneoptera</taxon>
        <taxon>Hemiptera</taxon>
        <taxon>Heteroptera</taxon>
        <taxon>Panheteroptera</taxon>
        <taxon>Pentatomomorpha</taxon>
        <taxon>Pentatomoidea</taxon>
        <taxon>Pentatomidae</taxon>
        <taxon>Pentatominae</taxon>
        <taxon>Nezara</taxon>
    </lineage>
</organism>
<dbReference type="SUPFAM" id="SSF56300">
    <property type="entry name" value="Metallo-dependent phosphatases"/>
    <property type="match status" value="1"/>
</dbReference>
<evidence type="ECO:0000256" key="2">
    <source>
        <dbReference type="ARBA" id="ARBA00022692"/>
    </source>
</evidence>
<feature type="domain" description="Calcineurin-like phosphoesterase" evidence="6">
    <location>
        <begin position="99"/>
        <end position="242"/>
    </location>
</feature>
<protein>
    <recommendedName>
        <fullName evidence="6">Calcineurin-like phosphoesterase domain-containing protein</fullName>
    </recommendedName>
</protein>
<reference evidence="7" key="1">
    <citation type="submission" date="2022-01" db="EMBL/GenBank/DDBJ databases">
        <authorList>
            <person name="King R."/>
        </authorList>
    </citation>
    <scope>NUCLEOTIDE SEQUENCE</scope>
</reference>
<accession>A0A9P0MT71</accession>
<keyword evidence="8" id="KW-1185">Reference proteome</keyword>
<dbReference type="GO" id="GO:0016787">
    <property type="term" value="F:hydrolase activity"/>
    <property type="evidence" value="ECO:0007669"/>
    <property type="project" value="InterPro"/>
</dbReference>
<dbReference type="GO" id="GO:0016020">
    <property type="term" value="C:membrane"/>
    <property type="evidence" value="ECO:0007669"/>
    <property type="project" value="UniProtKB-SubCell"/>
</dbReference>
<dbReference type="EMBL" id="OV725082">
    <property type="protein sequence ID" value="CAH1404124.1"/>
    <property type="molecule type" value="Genomic_DNA"/>
</dbReference>
<name>A0A9P0MT71_NEZVI</name>
<sequence length="352" mass="41554">MFQILRWLWNICKYPFSNIYVAILSVLFGVTVYFEVLSYFSQSYINDWPSIECGTDSNSYKLFFVADPQILGENTESWVARMDCDRFLKISYKYAMNYVNPDLIIFLGDLMDEGSMCSSQQYSNYFSRFRNIFHLNHIPKNKTIFLPGDNDIGGENEEVTPLKLHRYENYFGPSVEIVSYKNIKFFKVNSMTRMFPEYNVENDTSIRIVLSHIPLLGVDSFLGEEIIMKLRPHAIFSAHDHKLMHFMTEYNSPKREIIQHIDVSDQNAFRFTFSEKTKRVNEISIPTVSYRMGTLIHGYSAVVIDKKQEIMCYFFFRSPRRLLFLNFYLILLICCAVIVTSYYCIRKRRKIV</sequence>
<dbReference type="Pfam" id="PF00149">
    <property type="entry name" value="Metallophos"/>
    <property type="match status" value="1"/>
</dbReference>
<evidence type="ECO:0000256" key="5">
    <source>
        <dbReference type="SAM" id="Phobius"/>
    </source>
</evidence>
<evidence type="ECO:0000256" key="1">
    <source>
        <dbReference type="ARBA" id="ARBA00004141"/>
    </source>
</evidence>
<feature type="transmembrane region" description="Helical" evidence="5">
    <location>
        <begin position="20"/>
        <end position="40"/>
    </location>
</feature>
<feature type="transmembrane region" description="Helical" evidence="5">
    <location>
        <begin position="322"/>
        <end position="345"/>
    </location>
</feature>
<keyword evidence="3 5" id="KW-1133">Transmembrane helix</keyword>
<evidence type="ECO:0000313" key="8">
    <source>
        <dbReference type="Proteomes" id="UP001152798"/>
    </source>
</evidence>
<keyword evidence="2 5" id="KW-0812">Transmembrane</keyword>
<proteinExistence type="predicted"/>
<keyword evidence="4 5" id="KW-0472">Membrane</keyword>
<evidence type="ECO:0000256" key="3">
    <source>
        <dbReference type="ARBA" id="ARBA00022989"/>
    </source>
</evidence>
<dbReference type="InterPro" id="IPR033308">
    <property type="entry name" value="PGAP5/Cdc1/Ted1"/>
</dbReference>
<evidence type="ECO:0000256" key="4">
    <source>
        <dbReference type="ARBA" id="ARBA00023136"/>
    </source>
</evidence>
<evidence type="ECO:0000259" key="6">
    <source>
        <dbReference type="Pfam" id="PF00149"/>
    </source>
</evidence>
<comment type="subcellular location">
    <subcellularLocation>
        <location evidence="1">Membrane</location>
        <topology evidence="1">Multi-pass membrane protein</topology>
    </subcellularLocation>
</comment>
<dbReference type="GO" id="GO:0005783">
    <property type="term" value="C:endoplasmic reticulum"/>
    <property type="evidence" value="ECO:0007669"/>
    <property type="project" value="TreeGrafter"/>
</dbReference>
<dbReference type="Proteomes" id="UP001152798">
    <property type="component" value="Chromosome 6"/>
</dbReference>
<dbReference type="OrthoDB" id="5977743at2759"/>